<evidence type="ECO:0008006" key="3">
    <source>
        <dbReference type="Google" id="ProtNLM"/>
    </source>
</evidence>
<keyword evidence="1" id="KW-1133">Transmembrane helix</keyword>
<proteinExistence type="predicted"/>
<feature type="transmembrane region" description="Helical" evidence="1">
    <location>
        <begin position="26"/>
        <end position="47"/>
    </location>
</feature>
<keyword evidence="1" id="KW-0472">Membrane</keyword>
<dbReference type="NCBIfam" id="NF041043">
    <property type="entry name" value="BPSS1780_fam"/>
    <property type="match status" value="1"/>
</dbReference>
<feature type="transmembrane region" description="Helical" evidence="1">
    <location>
        <begin position="146"/>
        <end position="166"/>
    </location>
</feature>
<feature type="transmembrane region" description="Helical" evidence="1">
    <location>
        <begin position="236"/>
        <end position="257"/>
    </location>
</feature>
<feature type="transmembrane region" description="Helical" evidence="1">
    <location>
        <begin position="95"/>
        <end position="118"/>
    </location>
</feature>
<evidence type="ECO:0000256" key="1">
    <source>
        <dbReference type="SAM" id="Phobius"/>
    </source>
</evidence>
<evidence type="ECO:0000313" key="2">
    <source>
        <dbReference type="EMBL" id="OIQ88605.1"/>
    </source>
</evidence>
<dbReference type="AlphaFoldDB" id="A0A1J5RKE0"/>
<protein>
    <recommendedName>
        <fullName evidence="3">Transmembrane protein</fullName>
    </recommendedName>
</protein>
<reference evidence="2" key="1">
    <citation type="submission" date="2016-10" db="EMBL/GenBank/DDBJ databases">
        <title>Sequence of Gallionella enrichment culture.</title>
        <authorList>
            <person name="Poehlein A."/>
            <person name="Muehling M."/>
            <person name="Daniel R."/>
        </authorList>
    </citation>
    <scope>NUCLEOTIDE SEQUENCE</scope>
</reference>
<dbReference type="InterPro" id="IPR047798">
    <property type="entry name" value="BPSS1780-like"/>
</dbReference>
<comment type="caution">
    <text evidence="2">The sequence shown here is derived from an EMBL/GenBank/DDBJ whole genome shotgun (WGS) entry which is preliminary data.</text>
</comment>
<feature type="transmembrane region" description="Helical" evidence="1">
    <location>
        <begin position="196"/>
        <end position="224"/>
    </location>
</feature>
<organism evidence="2">
    <name type="scientific">mine drainage metagenome</name>
    <dbReference type="NCBI Taxonomy" id="410659"/>
    <lineage>
        <taxon>unclassified sequences</taxon>
        <taxon>metagenomes</taxon>
        <taxon>ecological metagenomes</taxon>
    </lineage>
</organism>
<keyword evidence="1" id="KW-0812">Transmembrane</keyword>
<dbReference type="EMBL" id="MLJW01000366">
    <property type="protein sequence ID" value="OIQ88605.1"/>
    <property type="molecule type" value="Genomic_DNA"/>
</dbReference>
<gene>
    <name evidence="2" type="ORF">GALL_295280</name>
</gene>
<sequence>MEVLQLDTLSGWSWIRNGFELFRKSPMVWSALLFTYLLISFSLYLFLPLIGLILFYLVDPLFVAGFMLGCKALESGQKLEIAHLFSAFKHNASRLVTLGGINLVGRIIIFGAISLFFVNSGYDIYLDKIEQGNFMWLFSSGMELKILVWLFALAAVMLPLYMAYWFSPALVEFDEIEPFDAIRLSFKGCVRNAKAFLFYTLTFFLVMIAFFLAVSIIGAALGLMTMLLGNGVIMKIVIGYIGLTLALLCWVGVQVLIATSQYMSYRAIFRTPEESDGLMAL</sequence>
<name>A0A1J5RKE0_9ZZZZ</name>
<accession>A0A1J5RKE0</accession>